<dbReference type="Pfam" id="PF06197">
    <property type="entry name" value="DUF998"/>
    <property type="match status" value="1"/>
</dbReference>
<feature type="transmembrane region" description="Helical" evidence="1">
    <location>
        <begin position="126"/>
        <end position="147"/>
    </location>
</feature>
<evidence type="ECO:0000313" key="2">
    <source>
        <dbReference type="EMBL" id="POH62732.1"/>
    </source>
</evidence>
<keyword evidence="1" id="KW-0472">Membrane</keyword>
<dbReference type="Proteomes" id="UP000237340">
    <property type="component" value="Unassembled WGS sequence"/>
</dbReference>
<accession>A0A2S3ZB94</accession>
<evidence type="ECO:0000256" key="1">
    <source>
        <dbReference type="SAM" id="Phobius"/>
    </source>
</evidence>
<dbReference type="InterPro" id="IPR009339">
    <property type="entry name" value="DUF998"/>
</dbReference>
<feature type="transmembrane region" description="Helical" evidence="1">
    <location>
        <begin position="197"/>
        <end position="217"/>
    </location>
</feature>
<proteinExistence type="predicted"/>
<reference evidence="2 3" key="1">
    <citation type="submission" date="2018-01" db="EMBL/GenBank/DDBJ databases">
        <title>Cryobacterium sp. nov., from glaciers in China.</title>
        <authorList>
            <person name="Liu Q."/>
            <person name="Xin Y.-H."/>
        </authorList>
    </citation>
    <scope>NUCLEOTIDE SEQUENCE [LARGE SCALE GENOMIC DNA]</scope>
    <source>
        <strain evidence="2 3">TMN-42</strain>
    </source>
</reference>
<protein>
    <recommendedName>
        <fullName evidence="4">DUF998 domain-containing protein</fullName>
    </recommendedName>
</protein>
<gene>
    <name evidence="2" type="ORF">C3B61_15855</name>
</gene>
<sequence length="287" mass="29320">MISSGGPAPRTSAYRRHPFTWCRPTVGAGAPGMAKGTPGDSSRAMAEVYERPRQTDRLPQVNAMNAGGESSVTARFAGRPGTRLLATVALVGAVLYVLVDVVLQLLPPHYSVISEAESNLAVGPYGWIMNLNFLARGVVTLCAVAALSSFGPRSLLRQAGLVLMLFAGVCSAALAFLPTDIPPADAPGLAPTTAPGAAHLIVAAAGFVAALVAFALLTRWLRGSELAGAYPAAAWLTGVAAVGLVSLGITAAIAPGLLGLAERVCLAGVLGWVIAVSIAVVKAVRHR</sequence>
<comment type="caution">
    <text evidence="2">The sequence shown here is derived from an EMBL/GenBank/DDBJ whole genome shotgun (WGS) entry which is preliminary data.</text>
</comment>
<keyword evidence="3" id="KW-1185">Reference proteome</keyword>
<dbReference type="AlphaFoldDB" id="A0A2S3ZB94"/>
<evidence type="ECO:0000313" key="3">
    <source>
        <dbReference type="Proteomes" id="UP000237340"/>
    </source>
</evidence>
<keyword evidence="1" id="KW-0812">Transmembrane</keyword>
<feature type="transmembrane region" description="Helical" evidence="1">
    <location>
        <begin position="159"/>
        <end position="177"/>
    </location>
</feature>
<keyword evidence="1" id="KW-1133">Transmembrane helix</keyword>
<organism evidence="2 3">
    <name type="scientific">Cryobacterium zongtaii</name>
    <dbReference type="NCBI Taxonomy" id="1259217"/>
    <lineage>
        <taxon>Bacteria</taxon>
        <taxon>Bacillati</taxon>
        <taxon>Actinomycetota</taxon>
        <taxon>Actinomycetes</taxon>
        <taxon>Micrococcales</taxon>
        <taxon>Microbacteriaceae</taxon>
        <taxon>Cryobacterium</taxon>
    </lineage>
</organism>
<feature type="transmembrane region" description="Helical" evidence="1">
    <location>
        <begin position="84"/>
        <end position="106"/>
    </location>
</feature>
<feature type="transmembrane region" description="Helical" evidence="1">
    <location>
        <begin position="260"/>
        <end position="281"/>
    </location>
</feature>
<evidence type="ECO:0008006" key="4">
    <source>
        <dbReference type="Google" id="ProtNLM"/>
    </source>
</evidence>
<name>A0A2S3ZB94_9MICO</name>
<dbReference type="EMBL" id="PPXD01000026">
    <property type="protein sequence ID" value="POH62732.1"/>
    <property type="molecule type" value="Genomic_DNA"/>
</dbReference>
<feature type="transmembrane region" description="Helical" evidence="1">
    <location>
        <begin position="229"/>
        <end position="254"/>
    </location>
</feature>